<evidence type="ECO:0000256" key="1">
    <source>
        <dbReference type="SAM" id="MobiDB-lite"/>
    </source>
</evidence>
<dbReference type="Proteomes" id="UP001287356">
    <property type="component" value="Unassembled WGS sequence"/>
</dbReference>
<reference evidence="2" key="2">
    <citation type="submission" date="2023-06" db="EMBL/GenBank/DDBJ databases">
        <authorList>
            <consortium name="Lawrence Berkeley National Laboratory"/>
            <person name="Haridas S."/>
            <person name="Hensen N."/>
            <person name="Bonometti L."/>
            <person name="Westerberg I."/>
            <person name="Brannstrom I.O."/>
            <person name="Guillou S."/>
            <person name="Cros-Aarteil S."/>
            <person name="Calhoun S."/>
            <person name="Kuo A."/>
            <person name="Mondo S."/>
            <person name="Pangilinan J."/>
            <person name="Riley R."/>
            <person name="Labutti K."/>
            <person name="Andreopoulos B."/>
            <person name="Lipzen A."/>
            <person name="Chen C."/>
            <person name="Yanf M."/>
            <person name="Daum C."/>
            <person name="Ng V."/>
            <person name="Clum A."/>
            <person name="Steindorff A."/>
            <person name="Ohm R."/>
            <person name="Martin F."/>
            <person name="Silar P."/>
            <person name="Natvig D."/>
            <person name="Lalanne C."/>
            <person name="Gautier V."/>
            <person name="Ament-Velasquez S.L."/>
            <person name="Kruys A."/>
            <person name="Hutchinson M.I."/>
            <person name="Powell A.J."/>
            <person name="Barry K."/>
            <person name="Miller A.N."/>
            <person name="Grigoriev I.V."/>
            <person name="Debuchy R."/>
            <person name="Gladieux P."/>
            <person name="Thoren M.H."/>
            <person name="Johannesson H."/>
        </authorList>
    </citation>
    <scope>NUCLEOTIDE SEQUENCE</scope>
    <source>
        <strain evidence="2">CBS 958.72</strain>
    </source>
</reference>
<gene>
    <name evidence="2" type="ORF">B0T24DRAFT_635157</name>
</gene>
<feature type="compositionally biased region" description="Basic and acidic residues" evidence="1">
    <location>
        <begin position="84"/>
        <end position="109"/>
    </location>
</feature>
<organism evidence="2 3">
    <name type="scientific">Lasiosphaeria ovina</name>
    <dbReference type="NCBI Taxonomy" id="92902"/>
    <lineage>
        <taxon>Eukaryota</taxon>
        <taxon>Fungi</taxon>
        <taxon>Dikarya</taxon>
        <taxon>Ascomycota</taxon>
        <taxon>Pezizomycotina</taxon>
        <taxon>Sordariomycetes</taxon>
        <taxon>Sordariomycetidae</taxon>
        <taxon>Sordariales</taxon>
        <taxon>Lasiosphaeriaceae</taxon>
        <taxon>Lasiosphaeria</taxon>
    </lineage>
</organism>
<protein>
    <submittedName>
        <fullName evidence="2">Uncharacterized protein</fullName>
    </submittedName>
</protein>
<name>A0AAE0N1F3_9PEZI</name>
<dbReference type="AlphaFoldDB" id="A0AAE0N1F3"/>
<accession>A0AAE0N1F3</accession>
<feature type="compositionally biased region" description="Basic and acidic residues" evidence="1">
    <location>
        <begin position="60"/>
        <end position="72"/>
    </location>
</feature>
<dbReference type="EMBL" id="JAULSN010000007">
    <property type="protein sequence ID" value="KAK3367182.1"/>
    <property type="molecule type" value="Genomic_DNA"/>
</dbReference>
<keyword evidence="3" id="KW-1185">Reference proteome</keyword>
<feature type="compositionally biased region" description="Acidic residues" evidence="1">
    <location>
        <begin position="31"/>
        <end position="43"/>
    </location>
</feature>
<reference evidence="2" key="1">
    <citation type="journal article" date="2023" name="Mol. Phylogenet. Evol.">
        <title>Genome-scale phylogeny and comparative genomics of the fungal order Sordariales.</title>
        <authorList>
            <person name="Hensen N."/>
            <person name="Bonometti L."/>
            <person name="Westerberg I."/>
            <person name="Brannstrom I.O."/>
            <person name="Guillou S."/>
            <person name="Cros-Aarteil S."/>
            <person name="Calhoun S."/>
            <person name="Haridas S."/>
            <person name="Kuo A."/>
            <person name="Mondo S."/>
            <person name="Pangilinan J."/>
            <person name="Riley R."/>
            <person name="LaButti K."/>
            <person name="Andreopoulos B."/>
            <person name="Lipzen A."/>
            <person name="Chen C."/>
            <person name="Yan M."/>
            <person name="Daum C."/>
            <person name="Ng V."/>
            <person name="Clum A."/>
            <person name="Steindorff A."/>
            <person name="Ohm R.A."/>
            <person name="Martin F."/>
            <person name="Silar P."/>
            <person name="Natvig D.O."/>
            <person name="Lalanne C."/>
            <person name="Gautier V."/>
            <person name="Ament-Velasquez S.L."/>
            <person name="Kruys A."/>
            <person name="Hutchinson M.I."/>
            <person name="Powell A.J."/>
            <person name="Barry K."/>
            <person name="Miller A.N."/>
            <person name="Grigoriev I.V."/>
            <person name="Debuchy R."/>
            <person name="Gladieux P."/>
            <person name="Hiltunen Thoren M."/>
            <person name="Johannesson H."/>
        </authorList>
    </citation>
    <scope>NUCLEOTIDE SEQUENCE</scope>
    <source>
        <strain evidence="2">CBS 958.72</strain>
    </source>
</reference>
<feature type="region of interest" description="Disordered" evidence="1">
    <location>
        <begin position="1"/>
        <end position="126"/>
    </location>
</feature>
<proteinExistence type="predicted"/>
<evidence type="ECO:0000313" key="3">
    <source>
        <dbReference type="Proteomes" id="UP001287356"/>
    </source>
</evidence>
<sequence length="196" mass="23926">MGEYYVYESDRPTRRRRYRLFSARASRYPPPEEDYDYDGDYYYEESNRDSRRAPPPADYEYDRPRSRRESSRPRPRARTPARAADYRRRSSSSRDRDRERERDSDEYQSRSRCPAQKSYEYERKDEGVQSKRYYNAETGWWAGTDFFVDGKLVDRMDRSADEDLLEKLEKIRIKKHEEGEKRIAELKKEIEDLNNY</sequence>
<comment type="caution">
    <text evidence="2">The sequence shown here is derived from an EMBL/GenBank/DDBJ whole genome shotgun (WGS) entry which is preliminary data.</text>
</comment>
<evidence type="ECO:0000313" key="2">
    <source>
        <dbReference type="EMBL" id="KAK3367182.1"/>
    </source>
</evidence>